<keyword evidence="3" id="KW-1185">Reference proteome</keyword>
<dbReference type="Proteomes" id="UP001225316">
    <property type="component" value="Unassembled WGS sequence"/>
</dbReference>
<reference evidence="2 3" key="1">
    <citation type="submission" date="2023-04" db="EMBL/GenBank/DDBJ databases">
        <title>A novel bacteria isolated from coastal sediment.</title>
        <authorList>
            <person name="Liu X.-J."/>
            <person name="Du Z.-J."/>
        </authorList>
    </citation>
    <scope>NUCLEOTIDE SEQUENCE [LARGE SCALE GENOMIC DNA]</scope>
    <source>
        <strain evidence="2 3">SDUM461003</strain>
    </source>
</reference>
<evidence type="ECO:0000313" key="3">
    <source>
        <dbReference type="Proteomes" id="UP001225316"/>
    </source>
</evidence>
<evidence type="ECO:0000256" key="1">
    <source>
        <dbReference type="SAM" id="Coils"/>
    </source>
</evidence>
<keyword evidence="1" id="KW-0175">Coiled coil</keyword>
<comment type="caution">
    <text evidence="2">The sequence shown here is derived from an EMBL/GenBank/DDBJ whole genome shotgun (WGS) entry which is preliminary data.</text>
</comment>
<feature type="coiled-coil region" evidence="1">
    <location>
        <begin position="138"/>
        <end position="172"/>
    </location>
</feature>
<gene>
    <name evidence="2" type="ORF">QEH52_05275</name>
</gene>
<accession>A0ABU1ARX1</accession>
<evidence type="ECO:0000313" key="2">
    <source>
        <dbReference type="EMBL" id="MDQ8206909.1"/>
    </source>
</evidence>
<protein>
    <submittedName>
        <fullName evidence="2">Uncharacterized protein</fullName>
    </submittedName>
</protein>
<sequence length="278" mass="32565">MIERILITVKTYPTLSSKYAELVCTAGVNDHGDWRRIYPVCFRQLQDDSQYQKYQWIEADIEKSTTDRRPESFKIVNPNSLRLIGNPLSTAHKWDARKDVFQSKVALELDLAKLFARAHANEQSLAHFQPTKWLGFVVEQVEREWDAKKLALLEAERKQQDLFKDEKTLEEELKLVKKLPYKFSYRIRDAKGKESKMMIEDWEIGALYWNCLKRAHGDEDVAVQKVREKYWDSFVKSGRYDLSIVLGTTLQHHNKRAPNPYVIISVVPTPHEPQMSLL</sequence>
<organism evidence="2 3">
    <name type="scientific">Thalassobacterium maritimum</name>
    <dbReference type="NCBI Taxonomy" id="3041265"/>
    <lineage>
        <taxon>Bacteria</taxon>
        <taxon>Pseudomonadati</taxon>
        <taxon>Verrucomicrobiota</taxon>
        <taxon>Opitutia</taxon>
        <taxon>Puniceicoccales</taxon>
        <taxon>Coraliomargaritaceae</taxon>
        <taxon>Thalassobacterium</taxon>
    </lineage>
</organism>
<dbReference type="EMBL" id="JARXHW010000008">
    <property type="protein sequence ID" value="MDQ8206909.1"/>
    <property type="molecule type" value="Genomic_DNA"/>
</dbReference>
<dbReference type="RefSeq" id="WP_308949047.1">
    <property type="nucleotide sequence ID" value="NZ_JARXHW010000008.1"/>
</dbReference>
<name>A0ABU1ARX1_9BACT</name>
<proteinExistence type="predicted"/>